<evidence type="ECO:0000256" key="1">
    <source>
        <dbReference type="SAM" id="MobiDB-lite"/>
    </source>
</evidence>
<dbReference type="AlphaFoldDB" id="A0A8S3ZTD7"/>
<dbReference type="SMART" id="SM00036">
    <property type="entry name" value="CNH"/>
    <property type="match status" value="1"/>
</dbReference>
<reference evidence="3" key="1">
    <citation type="submission" date="2021-04" db="EMBL/GenBank/DDBJ databases">
        <authorList>
            <consortium name="Molecular Ecology Group"/>
        </authorList>
    </citation>
    <scope>NUCLEOTIDE SEQUENCE</scope>
</reference>
<evidence type="ECO:0000259" key="2">
    <source>
        <dbReference type="PROSITE" id="PS50219"/>
    </source>
</evidence>
<dbReference type="OrthoDB" id="8693905at2759"/>
<feature type="domain" description="CNH" evidence="2">
    <location>
        <begin position="55"/>
        <end position="364"/>
    </location>
</feature>
<dbReference type="PROSITE" id="PS50219">
    <property type="entry name" value="CNH"/>
    <property type="match status" value="1"/>
</dbReference>
<dbReference type="InterPro" id="IPR001180">
    <property type="entry name" value="CNH_dom"/>
</dbReference>
<sequence>MDGHEMPPAVPPRRKLKKSDQQQQQSTHHAASNGLPPTPQVHMGACFLKVFNGCPLHINCTASWVHPETRDQYIFIGANEGLYTLNLNEIHESTMDLVHARRCVWLYVIKDILMSLSGRTTYLYRHDLMTLHARQTSRFSLSMNKIPEKLVPRRLQVTTKVSDTKGCTMCCVGKNTYNGYRYLCGALASGVILMQWYEPLRKFMLLKTFETDQMPAQLPVFEMFILPELEYPLVCYGVQRGHDDNHVKFDLLNLNNLADWFTDVDPTAEYLPVVNITQIQKDTVLVCYDQYVKVFSLNGRLKSSRRRQAKLHFDCVIVSLVTLQDSVLAFHKHGMQGRSFRANEVTQEICDKTRIFRLLGSDRIICIESRPTADPTADSSLYVLAGHENTY</sequence>
<evidence type="ECO:0000313" key="4">
    <source>
        <dbReference type="Proteomes" id="UP000678393"/>
    </source>
</evidence>
<dbReference type="Proteomes" id="UP000678393">
    <property type="component" value="Unassembled WGS sequence"/>
</dbReference>
<name>A0A8S3ZTD7_9EUPU</name>
<organism evidence="3 4">
    <name type="scientific">Candidula unifasciata</name>
    <dbReference type="NCBI Taxonomy" id="100452"/>
    <lineage>
        <taxon>Eukaryota</taxon>
        <taxon>Metazoa</taxon>
        <taxon>Spiralia</taxon>
        <taxon>Lophotrochozoa</taxon>
        <taxon>Mollusca</taxon>
        <taxon>Gastropoda</taxon>
        <taxon>Heterobranchia</taxon>
        <taxon>Euthyneura</taxon>
        <taxon>Panpulmonata</taxon>
        <taxon>Eupulmonata</taxon>
        <taxon>Stylommatophora</taxon>
        <taxon>Helicina</taxon>
        <taxon>Helicoidea</taxon>
        <taxon>Geomitridae</taxon>
        <taxon>Candidula</taxon>
    </lineage>
</organism>
<gene>
    <name evidence="3" type="ORF">CUNI_LOCUS16363</name>
</gene>
<keyword evidence="4" id="KW-1185">Reference proteome</keyword>
<comment type="caution">
    <text evidence="3">The sequence shown here is derived from an EMBL/GenBank/DDBJ whole genome shotgun (WGS) entry which is preliminary data.</text>
</comment>
<dbReference type="EMBL" id="CAJHNH020004268">
    <property type="protein sequence ID" value="CAG5130805.1"/>
    <property type="molecule type" value="Genomic_DNA"/>
</dbReference>
<dbReference type="Pfam" id="PF00780">
    <property type="entry name" value="CNH"/>
    <property type="match status" value="1"/>
</dbReference>
<accession>A0A8S3ZTD7</accession>
<protein>
    <recommendedName>
        <fullName evidence="2">CNH domain-containing protein</fullName>
    </recommendedName>
</protein>
<proteinExistence type="predicted"/>
<evidence type="ECO:0000313" key="3">
    <source>
        <dbReference type="EMBL" id="CAG5130805.1"/>
    </source>
</evidence>
<feature type="region of interest" description="Disordered" evidence="1">
    <location>
        <begin position="1"/>
        <end position="36"/>
    </location>
</feature>